<sequence>MVVRAIAGVVAALIVVLVLLVVSGYDLDAGQGGPGV</sequence>
<evidence type="ECO:0000313" key="1">
    <source>
        <dbReference type="EMBL" id="TQM33178.1"/>
    </source>
</evidence>
<protein>
    <submittedName>
        <fullName evidence="1">Uncharacterized protein</fullName>
    </submittedName>
</protein>
<proteinExistence type="predicted"/>
<dbReference type="AlphaFoldDB" id="A0A543FH54"/>
<dbReference type="EMBL" id="VFPG01000001">
    <property type="protein sequence ID" value="TQM33178.1"/>
    <property type="molecule type" value="Genomic_DNA"/>
</dbReference>
<gene>
    <name evidence="1" type="ORF">FB390_4896</name>
</gene>
<name>A0A543FH54_9NOCA</name>
<accession>A0A543FH54</accession>
<evidence type="ECO:0000313" key="2">
    <source>
        <dbReference type="Proteomes" id="UP000316331"/>
    </source>
</evidence>
<dbReference type="Proteomes" id="UP000316331">
    <property type="component" value="Unassembled WGS sequence"/>
</dbReference>
<reference evidence="1 2" key="1">
    <citation type="submission" date="2019-06" db="EMBL/GenBank/DDBJ databases">
        <title>Sequencing the genomes of 1000 actinobacteria strains.</title>
        <authorList>
            <person name="Klenk H.-P."/>
        </authorList>
    </citation>
    <scope>NUCLEOTIDE SEQUENCE [LARGE SCALE GENOMIC DNA]</scope>
    <source>
        <strain evidence="1 2">DSM 103495</strain>
    </source>
</reference>
<comment type="caution">
    <text evidence="1">The sequence shown here is derived from an EMBL/GenBank/DDBJ whole genome shotgun (WGS) entry which is preliminary data.</text>
</comment>
<keyword evidence="2" id="KW-1185">Reference proteome</keyword>
<organism evidence="1 2">
    <name type="scientific">Nocardia bhagyanarayanae</name>
    <dbReference type="NCBI Taxonomy" id="1215925"/>
    <lineage>
        <taxon>Bacteria</taxon>
        <taxon>Bacillati</taxon>
        <taxon>Actinomycetota</taxon>
        <taxon>Actinomycetes</taxon>
        <taxon>Mycobacteriales</taxon>
        <taxon>Nocardiaceae</taxon>
        <taxon>Nocardia</taxon>
    </lineage>
</organism>